<evidence type="ECO:0000256" key="2">
    <source>
        <dbReference type="SAM" id="Phobius"/>
    </source>
</evidence>
<evidence type="ECO:0000256" key="1">
    <source>
        <dbReference type="SAM" id="MobiDB-lite"/>
    </source>
</evidence>
<feature type="compositionally biased region" description="Low complexity" evidence="1">
    <location>
        <begin position="74"/>
        <end position="91"/>
    </location>
</feature>
<proteinExistence type="predicted"/>
<protein>
    <submittedName>
        <fullName evidence="4">Sensor domain-containing protein</fullName>
    </submittedName>
</protein>
<feature type="domain" description="PknH-like extracellular" evidence="3">
    <location>
        <begin position="168"/>
        <end position="352"/>
    </location>
</feature>
<dbReference type="OrthoDB" id="1551126at2"/>
<dbReference type="Gene3D" id="3.40.1000.70">
    <property type="entry name" value="PknH-like extracellular domain"/>
    <property type="match status" value="1"/>
</dbReference>
<dbReference type="EMBL" id="VTZN01000147">
    <property type="protein sequence ID" value="KAA1248574.1"/>
    <property type="molecule type" value="Genomic_DNA"/>
</dbReference>
<evidence type="ECO:0000313" key="5">
    <source>
        <dbReference type="Proteomes" id="UP000324701"/>
    </source>
</evidence>
<evidence type="ECO:0000313" key="4">
    <source>
        <dbReference type="EMBL" id="KAA1248574.1"/>
    </source>
</evidence>
<dbReference type="InterPro" id="IPR026954">
    <property type="entry name" value="PknH-like_Extracell"/>
</dbReference>
<dbReference type="Pfam" id="PF14032">
    <property type="entry name" value="PknH_C"/>
    <property type="match status" value="1"/>
</dbReference>
<feature type="transmembrane region" description="Helical" evidence="2">
    <location>
        <begin position="109"/>
        <end position="128"/>
    </location>
</feature>
<keyword evidence="2" id="KW-0472">Membrane</keyword>
<dbReference type="Proteomes" id="UP000324701">
    <property type="component" value="Unassembled WGS sequence"/>
</dbReference>
<keyword evidence="2" id="KW-1133">Transmembrane helix</keyword>
<gene>
    <name evidence="4" type="ORF">F0Q45_19810</name>
</gene>
<reference evidence="4 5" key="1">
    <citation type="submission" date="2019-09" db="EMBL/GenBank/DDBJ databases">
        <title>Report of infection by Mycobacterium simiae a patient suffering from pulmonary tuberculosis.</title>
        <authorList>
            <person name="Mohanty P.S."/>
            <person name="Bansal A.K."/>
            <person name="Singh H."/>
            <person name="Sharma S."/>
            <person name="Patil S.A."/>
            <person name="Upadhaya P."/>
            <person name="Singh P.K."/>
            <person name="Kumar D."/>
            <person name="Kumar S."/>
            <person name="Singh R.K."/>
            <person name="Chaudhary B."/>
        </authorList>
    </citation>
    <scope>NUCLEOTIDE SEQUENCE [LARGE SCALE GENOMIC DNA]</scope>
    <source>
        <strain evidence="4 5">JAL-560-SIM</strain>
    </source>
</reference>
<name>A0A5B1BMV9_MYCSI</name>
<organism evidence="4 5">
    <name type="scientific">Mycobacterium simiae</name>
    <name type="common">Mycobacterium habana</name>
    <dbReference type="NCBI Taxonomy" id="1784"/>
    <lineage>
        <taxon>Bacteria</taxon>
        <taxon>Bacillati</taxon>
        <taxon>Actinomycetota</taxon>
        <taxon>Actinomycetes</taxon>
        <taxon>Mycobacteriales</taxon>
        <taxon>Mycobacteriaceae</taxon>
        <taxon>Mycobacterium</taxon>
        <taxon>Mycobacterium simiae complex</taxon>
    </lineage>
</organism>
<feature type="region of interest" description="Disordered" evidence="1">
    <location>
        <begin position="139"/>
        <end position="163"/>
    </location>
</feature>
<dbReference type="AlphaFoldDB" id="A0A5B1BMV9"/>
<accession>A0A5B1BMV9</accession>
<evidence type="ECO:0000259" key="3">
    <source>
        <dbReference type="Pfam" id="PF14032"/>
    </source>
</evidence>
<feature type="compositionally biased region" description="Basic residues" evidence="1">
    <location>
        <begin position="18"/>
        <end position="27"/>
    </location>
</feature>
<keyword evidence="2" id="KW-0812">Transmembrane</keyword>
<keyword evidence="5" id="KW-1185">Reference proteome</keyword>
<feature type="region of interest" description="Disordered" evidence="1">
    <location>
        <begin position="18"/>
        <end position="101"/>
    </location>
</feature>
<feature type="compositionally biased region" description="Pro residues" evidence="1">
    <location>
        <begin position="92"/>
        <end position="101"/>
    </location>
</feature>
<dbReference type="InterPro" id="IPR038232">
    <property type="entry name" value="PknH-like_Extracell_sf"/>
</dbReference>
<feature type="compositionally biased region" description="Pro residues" evidence="1">
    <location>
        <begin position="60"/>
        <end position="73"/>
    </location>
</feature>
<comment type="caution">
    <text evidence="4">The sequence shown here is derived from an EMBL/GenBank/DDBJ whole genome shotgun (WGS) entry which is preliminary data.</text>
</comment>
<sequence length="355" mass="37387">MLRNGTLVWFDPTCTSRKQLHPRRRSKMSLDTTPTLPGHRWNGHPPRGNPWGPAASAVPRPWPVSPPPPPPLTPNHWAPTPLPVQPGAVPAPGWPPPPAPPRGTSARNWVLLGAGTLVVVLLALVALVSASAGESHQQAGAAAHGAPTSAAPSSPSSAPTATSLAPIVPNEALPGLLLDPGAINAVMGTRDLAVNPDLTTTKLYIDTTDRPQCGGVWANANKTVYAGSGWDAVQTQYLSEPTNPQHEIFQSVVSFPTAAKAADFVAKEAKSWPLCNGKAITTTTRDYPPQIWWVSTVNQHDGMLTALSTREGARGWGCQHALTARNNVVIDVEACGVDVMQQGVAIATKVADQVH</sequence>